<dbReference type="OrthoDB" id="9788101at2"/>
<dbReference type="EC" id="2.4.1.-" evidence="2"/>
<keyword evidence="2" id="KW-0808">Transferase</keyword>
<reference evidence="2 3" key="1">
    <citation type="submission" date="2017-07" db="EMBL/GenBank/DDBJ databases">
        <authorList>
            <person name="Sun Z.S."/>
            <person name="Albrecht U."/>
            <person name="Echele G."/>
            <person name="Lee C.C."/>
        </authorList>
    </citation>
    <scope>NUCLEOTIDE SEQUENCE [LARGE SCALE GENOMIC DNA]</scope>
    <source>
        <strain evidence="3">type strain: KCTC 22618</strain>
    </source>
</reference>
<keyword evidence="2" id="KW-0328">Glycosyltransferase</keyword>
<dbReference type="SUPFAM" id="SSF53448">
    <property type="entry name" value="Nucleotide-diphospho-sugar transferases"/>
    <property type="match status" value="1"/>
</dbReference>
<dbReference type="Gene3D" id="3.90.550.10">
    <property type="entry name" value="Spore Coat Polysaccharide Biosynthesis Protein SpsA, Chain A"/>
    <property type="match status" value="1"/>
</dbReference>
<dbReference type="CDD" id="cd06433">
    <property type="entry name" value="GT_2_WfgS_like"/>
    <property type="match status" value="1"/>
</dbReference>
<dbReference type="RefSeq" id="WP_095074887.1">
    <property type="nucleotide sequence ID" value="NZ_LT899436.1"/>
</dbReference>
<dbReference type="PANTHER" id="PTHR22916:SF3">
    <property type="entry name" value="UDP-GLCNAC:BETAGAL BETA-1,3-N-ACETYLGLUCOSAMINYLTRANSFERASE-LIKE PROTEIN 1"/>
    <property type="match status" value="1"/>
</dbReference>
<gene>
    <name evidence="2" type="ORF">TJEJU_4077</name>
</gene>
<dbReference type="InterPro" id="IPR029044">
    <property type="entry name" value="Nucleotide-diphossugar_trans"/>
</dbReference>
<accession>A0A238UEU7</accession>
<dbReference type="Pfam" id="PF00535">
    <property type="entry name" value="Glycos_transf_2"/>
    <property type="match status" value="1"/>
</dbReference>
<proteinExistence type="predicted"/>
<evidence type="ECO:0000313" key="3">
    <source>
        <dbReference type="Proteomes" id="UP000215214"/>
    </source>
</evidence>
<name>A0A238UEU7_9FLAO</name>
<dbReference type="AlphaFoldDB" id="A0A238UEU7"/>
<dbReference type="KEGG" id="tje:TJEJU_4077"/>
<evidence type="ECO:0000259" key="1">
    <source>
        <dbReference type="Pfam" id="PF00535"/>
    </source>
</evidence>
<dbReference type="GO" id="GO:0016758">
    <property type="term" value="F:hexosyltransferase activity"/>
    <property type="evidence" value="ECO:0007669"/>
    <property type="project" value="UniProtKB-ARBA"/>
</dbReference>
<dbReference type="InterPro" id="IPR001173">
    <property type="entry name" value="Glyco_trans_2-like"/>
</dbReference>
<sequence length="262" mass="30165">MNHFFPLISIITVTYNSEETIKDTIESVLNQSYENIEYIIVDGASKDTTLNIIRLYEEKFAEKKFAYSWISESDSGIYDAMNKGIDIAKGKLIGIINSDDWYELDAIEKVVNLFQKNSKAIISGAMNRVTHEKKVYKTMLNKNISNVSNFMPINHPASFVPKDIYTSIGKFDTYYKLSADYDFMFRAFKANIPFLYTEDLLVNMRNSGATSQVKNLWISSSEDYHIQKKNHVKNAFLNYIKKQAFNCLVAFRDIVIKPIKNG</sequence>
<organism evidence="2 3">
    <name type="scientific">Tenacibaculum jejuense</name>
    <dbReference type="NCBI Taxonomy" id="584609"/>
    <lineage>
        <taxon>Bacteria</taxon>
        <taxon>Pseudomonadati</taxon>
        <taxon>Bacteroidota</taxon>
        <taxon>Flavobacteriia</taxon>
        <taxon>Flavobacteriales</taxon>
        <taxon>Flavobacteriaceae</taxon>
        <taxon>Tenacibaculum</taxon>
    </lineage>
</organism>
<evidence type="ECO:0000313" key="2">
    <source>
        <dbReference type="EMBL" id="SNR17699.1"/>
    </source>
</evidence>
<dbReference type="EMBL" id="LT899436">
    <property type="protein sequence ID" value="SNR17699.1"/>
    <property type="molecule type" value="Genomic_DNA"/>
</dbReference>
<keyword evidence="3" id="KW-1185">Reference proteome</keyword>
<protein>
    <submittedName>
        <fullName evidence="2">Glycosyl transferase, group 2 family protein</fullName>
        <ecNumber evidence="2">2.4.1.-</ecNumber>
    </submittedName>
</protein>
<dbReference type="Proteomes" id="UP000215214">
    <property type="component" value="Chromosome TJEJU"/>
</dbReference>
<dbReference type="PANTHER" id="PTHR22916">
    <property type="entry name" value="GLYCOSYLTRANSFERASE"/>
    <property type="match status" value="1"/>
</dbReference>
<feature type="domain" description="Glycosyltransferase 2-like" evidence="1">
    <location>
        <begin position="9"/>
        <end position="142"/>
    </location>
</feature>